<feature type="signal peptide" evidence="1">
    <location>
        <begin position="1"/>
        <end position="26"/>
    </location>
</feature>
<dbReference type="PANTHER" id="PTHR38593">
    <property type="entry name" value="BLR2558 PROTEIN"/>
    <property type="match status" value="1"/>
</dbReference>
<comment type="caution">
    <text evidence="3">The sequence shown here is derived from an EMBL/GenBank/DDBJ whole genome shotgun (WGS) entry which is preliminary data.</text>
</comment>
<accession>A0ABQ0GZ73</accession>
<dbReference type="Pfam" id="PF13628">
    <property type="entry name" value="DUF4142"/>
    <property type="match status" value="1"/>
</dbReference>
<gene>
    <name evidence="3" type="ORF">PPNSA23_18810</name>
</gene>
<dbReference type="InterPro" id="IPR025419">
    <property type="entry name" value="DUF4142"/>
</dbReference>
<name>A0ABQ0GZ73_9HYPH</name>
<evidence type="ECO:0000256" key="1">
    <source>
        <dbReference type="SAM" id="SignalP"/>
    </source>
</evidence>
<feature type="domain" description="DUF4142" evidence="2">
    <location>
        <begin position="41"/>
        <end position="174"/>
    </location>
</feature>
<dbReference type="EMBL" id="BAAFZP010000001">
    <property type="protein sequence ID" value="GAB1581938.1"/>
    <property type="molecule type" value="Genomic_DNA"/>
</dbReference>
<evidence type="ECO:0000313" key="3">
    <source>
        <dbReference type="EMBL" id="GAB1581938.1"/>
    </source>
</evidence>
<keyword evidence="1" id="KW-0732">Signal</keyword>
<protein>
    <submittedName>
        <fullName evidence="3">DUF4142 domain-containing protein</fullName>
    </submittedName>
</protein>
<sequence length="179" mass="18874">MKSAIFASAMLAATAATALSPAPALAESSSTSQAEPVKDMSAEKFATTAAASNEFEIESSKLALEKSKTEAVQSFARMMVDDHTAAGKKMMEAAKADGVTLAAPKLDERHETMLTELKGAGDDAFDERYVAMQVQAHEEAVALFRAYSGEKGELAKFASETLPTLEKHEAAIKKIANGG</sequence>
<reference evidence="3 4" key="1">
    <citation type="submission" date="2024-10" db="EMBL/GenBank/DDBJ databases">
        <title>Isolation, draft genome sequencing and identification of Phyllobacterium sp. NSA23, isolated from leaf soil.</title>
        <authorList>
            <person name="Akita H."/>
        </authorList>
    </citation>
    <scope>NUCLEOTIDE SEQUENCE [LARGE SCALE GENOMIC DNA]</scope>
    <source>
        <strain evidence="3 4">NSA23</strain>
    </source>
</reference>
<dbReference type="Proteomes" id="UP001628091">
    <property type="component" value="Unassembled WGS sequence"/>
</dbReference>
<evidence type="ECO:0000313" key="4">
    <source>
        <dbReference type="Proteomes" id="UP001628091"/>
    </source>
</evidence>
<dbReference type="PANTHER" id="PTHR38593:SF1">
    <property type="entry name" value="BLR2558 PROTEIN"/>
    <property type="match status" value="1"/>
</dbReference>
<dbReference type="InterPro" id="IPR012347">
    <property type="entry name" value="Ferritin-like"/>
</dbReference>
<organism evidence="3 4">
    <name type="scientific">Phyllobacterium phragmitis</name>
    <dbReference type="NCBI Taxonomy" id="2670329"/>
    <lineage>
        <taxon>Bacteria</taxon>
        <taxon>Pseudomonadati</taxon>
        <taxon>Pseudomonadota</taxon>
        <taxon>Alphaproteobacteria</taxon>
        <taxon>Hyphomicrobiales</taxon>
        <taxon>Phyllobacteriaceae</taxon>
        <taxon>Phyllobacterium</taxon>
    </lineage>
</organism>
<evidence type="ECO:0000259" key="2">
    <source>
        <dbReference type="Pfam" id="PF13628"/>
    </source>
</evidence>
<keyword evidence="4" id="KW-1185">Reference proteome</keyword>
<feature type="chain" id="PRO_5046024761" evidence="1">
    <location>
        <begin position="27"/>
        <end position="179"/>
    </location>
</feature>
<dbReference type="Gene3D" id="1.20.1260.10">
    <property type="match status" value="1"/>
</dbReference>
<dbReference type="RefSeq" id="WP_407864678.1">
    <property type="nucleotide sequence ID" value="NZ_BAAFZP010000001.1"/>
</dbReference>
<proteinExistence type="predicted"/>